<sequence>MVDRPYMVAEVGASQLAGLMGRRVFFNYMPMHSEVRWSTLLDAYLIATVNPHGYDSEMVEVIFCDEDGDGQEQSRQLSTVASVLVQVTSEEWKAVSYFPCGPYLSHWRWHPEPYVRLRKLAGSPGFSTVRTATGDQFLLPI</sequence>
<dbReference type="RefSeq" id="WP_011897475.1">
    <property type="nucleotide sequence ID" value="NC_009342.1"/>
</dbReference>
<organism evidence="1">
    <name type="scientific">Corynebacterium glutamicum (strain R)</name>
    <dbReference type="NCBI Taxonomy" id="340322"/>
    <lineage>
        <taxon>Bacteria</taxon>
        <taxon>Bacillati</taxon>
        <taxon>Actinomycetota</taxon>
        <taxon>Actinomycetes</taxon>
        <taxon>Mycobacteriales</taxon>
        <taxon>Corynebacteriaceae</taxon>
        <taxon>Corynebacterium</taxon>
    </lineage>
</organism>
<dbReference type="EMBL" id="AP009044">
    <property type="protein sequence ID" value="BAF54904.1"/>
    <property type="molecule type" value="Genomic_DNA"/>
</dbReference>
<dbReference type="AlphaFoldDB" id="A0AB72VBR5"/>
<evidence type="ECO:0000313" key="1">
    <source>
        <dbReference type="EMBL" id="BAF54904.1"/>
    </source>
</evidence>
<protein>
    <submittedName>
        <fullName evidence="1">Uncharacterized protein</fullName>
    </submittedName>
</protein>
<reference evidence="1" key="1">
    <citation type="journal article" date="2007" name="Microbiology">
        <title>Comparative analysis of the Corynebacterium glutamicum group and complete genome sequence of strain R.</title>
        <authorList>
            <person name="Yukawa H."/>
            <person name="Omumasaba C.A."/>
            <person name="Nonaka H."/>
            <person name="Kos P."/>
            <person name="Okai N."/>
            <person name="Suzuki N."/>
            <person name="Suda M."/>
            <person name="Tsuge Y."/>
            <person name="Watanabe J."/>
            <person name="Ikeda Y."/>
            <person name="Vertes A.A."/>
            <person name="Inui M."/>
        </authorList>
    </citation>
    <scope>NUCLEOTIDE SEQUENCE</scope>
    <source>
        <strain evidence="1">R</strain>
    </source>
</reference>
<dbReference type="Proteomes" id="UP000006698">
    <property type="component" value="Chromosome"/>
</dbReference>
<proteinExistence type="predicted"/>
<dbReference type="KEGG" id="cgt:cgR_1909"/>
<accession>A0AB72VBR5</accession>
<gene>
    <name evidence="1" type="ordered locus">cgR_1909</name>
</gene>
<name>A0AB72VBR5_CORGB</name>